<sequence>MTAAAAAPPAPAPQTTRMKLEVETRQLQRSWREFHESLRYQDHHQQQRPPQPDDLVREIAEEIQYWSSHRQRVLFRKAIKWAQKCLDTMDAHAVLMQTLPDSKYCDLFFGVVYSIVKAVKEQYRVAEAFLKFLARINHAVASAVSMECSTELAAALYGQIFLFLGEFLRDYVAKARCRLLYSHNEDFKSNFKNLVASVENLALMRLESACVDSSCANNHTLVDHAHHFEKIGLEGAARKHASQTTTLLQLIWNMQQQKILNQKLAVDQARILDEFLASLQAQVHQTNDGECHLSGTSVIHPQIREPTSSEITPKRRLVKSILQHDSSPLQDFFDNNEQIYPFGPDQPLEISAPIATALFDWAQTNPSPPLAIAGSAGLPSRLTLVSACYIFVARKHNIPVISHFCASSPRASKKDGLIALIYSLIRQLIELAPPMLNCDSNCDLSGERFRRLDGTIGSLADALSILDTLLHYKPPVLFCVIDSLDVLVVDYNNNNNNNTNNNNNHISDQEDQTEQYVKSLVSMLASHTQITTTITTATQQSSTSSSSGLIKVLFTTTGPCNAIQCTLVGQGLGQAITTDPMHTQSITDDDTIMTEG</sequence>
<evidence type="ECO:0000313" key="3">
    <source>
        <dbReference type="Proteomes" id="UP000214365"/>
    </source>
</evidence>
<keyword evidence="3" id="KW-1185">Reference proteome</keyword>
<dbReference type="GeneID" id="31002329"/>
<evidence type="ECO:0000256" key="1">
    <source>
        <dbReference type="SAM" id="MobiDB-lite"/>
    </source>
</evidence>
<comment type="caution">
    <text evidence="2">The sequence shown here is derived from an EMBL/GenBank/DDBJ whole genome shotgun (WGS) entry which is preliminary data.</text>
</comment>
<protein>
    <submittedName>
        <fullName evidence="2">Uncharacterized protein</fullName>
    </submittedName>
</protein>
<proteinExistence type="predicted"/>
<dbReference type="AlphaFoldDB" id="A0A225B6F4"/>
<organism evidence="2 3">
    <name type="scientific">Talaromyces atroroseus</name>
    <dbReference type="NCBI Taxonomy" id="1441469"/>
    <lineage>
        <taxon>Eukaryota</taxon>
        <taxon>Fungi</taxon>
        <taxon>Dikarya</taxon>
        <taxon>Ascomycota</taxon>
        <taxon>Pezizomycotina</taxon>
        <taxon>Eurotiomycetes</taxon>
        <taxon>Eurotiomycetidae</taxon>
        <taxon>Eurotiales</taxon>
        <taxon>Trichocomaceae</taxon>
        <taxon>Talaromyces</taxon>
        <taxon>Talaromyces sect. Trachyspermi</taxon>
    </lineage>
</organism>
<dbReference type="EMBL" id="LFMY01000003">
    <property type="protein sequence ID" value="OKL62445.1"/>
    <property type="molecule type" value="Genomic_DNA"/>
</dbReference>
<reference evidence="2 3" key="1">
    <citation type="submission" date="2015-06" db="EMBL/GenBank/DDBJ databases">
        <title>Talaromyces atroroseus IBT 11181 draft genome.</title>
        <authorList>
            <person name="Rasmussen K.B."/>
            <person name="Rasmussen S."/>
            <person name="Petersen B."/>
            <person name="Sicheritz-Ponten T."/>
            <person name="Mortensen U.H."/>
            <person name="Thrane U."/>
        </authorList>
    </citation>
    <scope>NUCLEOTIDE SEQUENCE [LARGE SCALE GENOMIC DNA]</scope>
    <source>
        <strain evidence="2 3">IBT 11181</strain>
    </source>
</reference>
<gene>
    <name evidence="2" type="ORF">UA08_02574</name>
</gene>
<name>A0A225B6F4_TALAT</name>
<dbReference type="Proteomes" id="UP000214365">
    <property type="component" value="Unassembled WGS sequence"/>
</dbReference>
<accession>A0A225B6F4</accession>
<dbReference type="STRING" id="1441469.A0A225B6F4"/>
<feature type="region of interest" description="Disordered" evidence="1">
    <location>
        <begin position="1"/>
        <end position="20"/>
    </location>
</feature>
<dbReference type="RefSeq" id="XP_020122566.1">
    <property type="nucleotide sequence ID" value="XM_020264631.1"/>
</dbReference>
<dbReference type="OrthoDB" id="4840035at2759"/>
<evidence type="ECO:0000313" key="2">
    <source>
        <dbReference type="EMBL" id="OKL62445.1"/>
    </source>
</evidence>